<evidence type="ECO:0000313" key="2">
    <source>
        <dbReference type="EMBL" id="ADV28831.1"/>
    </source>
</evidence>
<dbReference type="AlphaFoldDB" id="E6WXD2"/>
<dbReference type="KEGG" id="psu:Psesu_3008"/>
<proteinExistence type="predicted"/>
<evidence type="ECO:0000256" key="1">
    <source>
        <dbReference type="SAM" id="SignalP"/>
    </source>
</evidence>
<dbReference type="OrthoDB" id="6006824at2"/>
<dbReference type="HOGENOM" id="CLU_142323_0_0_6"/>
<dbReference type="PROSITE" id="PS51257">
    <property type="entry name" value="PROKAR_LIPOPROTEIN"/>
    <property type="match status" value="1"/>
</dbReference>
<accession>E6WXD2</accession>
<feature type="chain" id="PRO_5003212347" evidence="1">
    <location>
        <begin position="24"/>
        <end position="111"/>
    </location>
</feature>
<dbReference type="eggNOG" id="ENOG5031G4G">
    <property type="taxonomic scope" value="Bacteria"/>
</dbReference>
<organism evidence="2 3">
    <name type="scientific">Pseudoxanthomonas suwonensis (strain 11-1)</name>
    <dbReference type="NCBI Taxonomy" id="743721"/>
    <lineage>
        <taxon>Bacteria</taxon>
        <taxon>Pseudomonadati</taxon>
        <taxon>Pseudomonadota</taxon>
        <taxon>Gammaproteobacteria</taxon>
        <taxon>Lysobacterales</taxon>
        <taxon>Lysobacteraceae</taxon>
        <taxon>Pseudoxanthomonas</taxon>
    </lineage>
</organism>
<keyword evidence="3" id="KW-1185">Reference proteome</keyword>
<dbReference type="RefSeq" id="WP_013536656.1">
    <property type="nucleotide sequence ID" value="NC_014924.1"/>
</dbReference>
<evidence type="ECO:0000313" key="3">
    <source>
        <dbReference type="Proteomes" id="UP000008632"/>
    </source>
</evidence>
<protein>
    <submittedName>
        <fullName evidence="2">Putative secreted protein</fullName>
    </submittedName>
</protein>
<sequence>MRIAILAVPAALLIAGCASSPLAQRVEPIDGVVSGQCHADMVRGAVGLAASGTTIERARIDSDSSEVLVVRGQGDRMGSATLPEPGTGGAGGSRLVIETGNNNAITAVRCG</sequence>
<reference evidence="2 3" key="1">
    <citation type="submission" date="2011-01" db="EMBL/GenBank/DDBJ databases">
        <title>Complete sequence of Pseudoxanthomonas suwonensis 11-1.</title>
        <authorList>
            <consortium name="US DOE Joint Genome Institute"/>
            <person name="Lucas S."/>
            <person name="Copeland A."/>
            <person name="Lapidus A."/>
            <person name="Cheng J.-F."/>
            <person name="Goodwin L."/>
            <person name="Pitluck S."/>
            <person name="Teshima H."/>
            <person name="Detter J.C."/>
            <person name="Han C."/>
            <person name="Tapia R."/>
            <person name="Land M."/>
            <person name="Hauser L."/>
            <person name="Kyrpides N."/>
            <person name="Ivanova N."/>
            <person name="Ovchinnikova G."/>
            <person name="Siebers A.K."/>
            <person name="Allgaier M."/>
            <person name="Thelen M.P."/>
            <person name="Hugenholtz P."/>
            <person name="Gladden J."/>
            <person name="Woyke T."/>
        </authorList>
    </citation>
    <scope>NUCLEOTIDE SEQUENCE [LARGE SCALE GENOMIC DNA]</scope>
    <source>
        <strain evidence="3">11-1</strain>
    </source>
</reference>
<gene>
    <name evidence="2" type="ordered locus">Psesu_3008</name>
</gene>
<name>E6WXD2_PSEUU</name>
<keyword evidence="1" id="KW-0732">Signal</keyword>
<dbReference type="EMBL" id="CP002446">
    <property type="protein sequence ID" value="ADV28831.1"/>
    <property type="molecule type" value="Genomic_DNA"/>
</dbReference>
<dbReference type="Proteomes" id="UP000008632">
    <property type="component" value="Chromosome"/>
</dbReference>
<feature type="signal peptide" evidence="1">
    <location>
        <begin position="1"/>
        <end position="23"/>
    </location>
</feature>